<dbReference type="GO" id="GO:0005975">
    <property type="term" value="P:carbohydrate metabolic process"/>
    <property type="evidence" value="ECO:0007669"/>
    <property type="project" value="InterPro"/>
</dbReference>
<organism evidence="6 7">
    <name type="scientific">Trametes cubensis</name>
    <dbReference type="NCBI Taxonomy" id="1111947"/>
    <lineage>
        <taxon>Eukaryota</taxon>
        <taxon>Fungi</taxon>
        <taxon>Dikarya</taxon>
        <taxon>Basidiomycota</taxon>
        <taxon>Agaricomycotina</taxon>
        <taxon>Agaricomycetes</taxon>
        <taxon>Polyporales</taxon>
        <taxon>Polyporaceae</taxon>
        <taxon>Trametes</taxon>
    </lineage>
</organism>
<dbReference type="InterPro" id="IPR032514">
    <property type="entry name" value="GtaA_central"/>
</dbReference>
<dbReference type="InterPro" id="IPR012341">
    <property type="entry name" value="6hp_glycosidase-like_sf"/>
</dbReference>
<dbReference type="PANTHER" id="PTHR31987">
    <property type="entry name" value="GLUTAMINASE A-RELATED"/>
    <property type="match status" value="1"/>
</dbReference>
<keyword evidence="2" id="KW-1133">Transmembrane helix</keyword>
<evidence type="ECO:0000259" key="4">
    <source>
        <dbReference type="Pfam" id="PF16335"/>
    </source>
</evidence>
<dbReference type="GO" id="GO:0003824">
    <property type="term" value="F:catalytic activity"/>
    <property type="evidence" value="ECO:0007669"/>
    <property type="project" value="UniProtKB-ARBA"/>
</dbReference>
<feature type="compositionally biased region" description="Basic and acidic residues" evidence="1">
    <location>
        <begin position="765"/>
        <end position="781"/>
    </location>
</feature>
<dbReference type="Gene3D" id="1.50.10.10">
    <property type="match status" value="1"/>
</dbReference>
<feature type="transmembrane region" description="Helical" evidence="2">
    <location>
        <begin position="733"/>
        <end position="757"/>
    </location>
</feature>
<feature type="domain" description="Glutaminase A N-terminal" evidence="5">
    <location>
        <begin position="105"/>
        <end position="335"/>
    </location>
</feature>
<feature type="domain" description="Glutaminase A central" evidence="4">
    <location>
        <begin position="342"/>
        <end position="694"/>
    </location>
</feature>
<feature type="compositionally biased region" description="Low complexity" evidence="1">
    <location>
        <begin position="866"/>
        <end position="892"/>
    </location>
</feature>
<comment type="caution">
    <text evidence="6">The sequence shown here is derived from an EMBL/GenBank/DDBJ whole genome shotgun (WGS) entry which is preliminary data.</text>
</comment>
<keyword evidence="3" id="KW-0732">Signal</keyword>
<keyword evidence="2" id="KW-0812">Transmembrane</keyword>
<protein>
    <recommendedName>
        <fullName evidence="8">DUF1793-domain-containing protein</fullName>
    </recommendedName>
</protein>
<dbReference type="AlphaFoldDB" id="A0AAD7XA36"/>
<evidence type="ECO:0000259" key="5">
    <source>
        <dbReference type="Pfam" id="PF17168"/>
    </source>
</evidence>
<feature type="compositionally biased region" description="Low complexity" evidence="1">
    <location>
        <begin position="901"/>
        <end position="919"/>
    </location>
</feature>
<evidence type="ECO:0000313" key="7">
    <source>
        <dbReference type="Proteomes" id="UP001215151"/>
    </source>
</evidence>
<evidence type="ECO:0000256" key="2">
    <source>
        <dbReference type="SAM" id="Phobius"/>
    </source>
</evidence>
<evidence type="ECO:0000256" key="1">
    <source>
        <dbReference type="SAM" id="MobiDB-lite"/>
    </source>
</evidence>
<evidence type="ECO:0008006" key="8">
    <source>
        <dbReference type="Google" id="ProtNLM"/>
    </source>
</evidence>
<evidence type="ECO:0000313" key="6">
    <source>
        <dbReference type="EMBL" id="KAJ8483511.1"/>
    </source>
</evidence>
<dbReference type="InterPro" id="IPR033433">
    <property type="entry name" value="GtaA_N"/>
</dbReference>
<feature type="compositionally biased region" description="Polar residues" evidence="1">
    <location>
        <begin position="785"/>
        <end position="801"/>
    </location>
</feature>
<gene>
    <name evidence="6" type="ORF">ONZ51_g4652</name>
</gene>
<dbReference type="Pfam" id="PF17168">
    <property type="entry name" value="DUF5127"/>
    <property type="match status" value="1"/>
</dbReference>
<dbReference type="Pfam" id="PF16335">
    <property type="entry name" value="GtaA_6_Hairpin"/>
    <property type="match status" value="1"/>
</dbReference>
<name>A0AAD7XA36_9APHY</name>
<feature type="signal peptide" evidence="3">
    <location>
        <begin position="1"/>
        <end position="21"/>
    </location>
</feature>
<feature type="chain" id="PRO_5042266780" description="DUF1793-domain-containing protein" evidence="3">
    <location>
        <begin position="22"/>
        <end position="958"/>
    </location>
</feature>
<feature type="region of interest" description="Disordered" evidence="1">
    <location>
        <begin position="707"/>
        <end position="728"/>
    </location>
</feature>
<dbReference type="PANTHER" id="PTHR31987:SF14">
    <property type="entry name" value="PUTATIVE (AFU_ORTHOLOGUE AFUA_6G09910)-RELATED"/>
    <property type="match status" value="1"/>
</dbReference>
<evidence type="ECO:0000256" key="3">
    <source>
        <dbReference type="SAM" id="SignalP"/>
    </source>
</evidence>
<keyword evidence="7" id="KW-1185">Reference proteome</keyword>
<keyword evidence="2" id="KW-0472">Membrane</keyword>
<accession>A0AAD7XA36</accession>
<dbReference type="SUPFAM" id="SSF48208">
    <property type="entry name" value="Six-hairpin glycosidases"/>
    <property type="match status" value="1"/>
</dbReference>
<dbReference type="InterPro" id="IPR008928">
    <property type="entry name" value="6-hairpin_glycosidase_sf"/>
</dbReference>
<proteinExistence type="predicted"/>
<sequence length="958" mass="102073">MPSPPLWLVLWLLSLFSLGLAQSPVQTFFPAAIPLSIRSPYMSVWQKSMNGGTPLSSSWPLFWGLQSIMGWAGKIRVDGQTYSWLGDDYGPPFVANVTNVQITPTRSIFVMQAGPMNVTVTFLSPIEPSDWVLQSLPFSFVSVEASSLDGQPHDVQVYSDISAEWLSGDRSSPVRWSQHSTEQSIYHEIDLQFPQQGVEINHQAQDGIAYYAMANRSGLTWQIDNDTNSRGQFHDHGVLTNTFTTAFAPISPTFTVFAISVDLGSSTTFGPVTWAVGYVRNPSISYTTPDSNVEQLRPYFVTRYGVNNIGAAIDAWTTSFSDIQARAIAFDEAVMGNASKVSSHYVDLVSLATRQTLGSLDITVSTDSTGQPNASDVRIFMKDIGSSTVTERVNPVERIYAALPALLYVNASLVGPLLRPLLDAQDNLTTPYAAPDIGTAYPNATGVDTSQISLGVEQTGNMLIMLYAHARFSGDGSLLSSHYDLTKRWANYLVNQVLTSSNQNDADGQGAANMTNLVIKGIIGVKAMAEISRALGQDLDAQQYDSHAAALVGSWQSLATSSDQQHILGTYGDQSSWALMYNIYADLLLGTNIVSQTLLKSQTAFYNSLFNSGNLLSYGIPLDSFFGHQTSAAWQLFTAATVQDSGVQGRLIDGVWARANYNGTSGTFPDAYDASTGATTSGTAGPAVGGLFSILALSLPNVTIHVDPSLGQSPGDSNGGKGGEGSDSHKTSIGAIVGGVVGGIAVVAVVALAVFFYMRKRRRAHQLDDGEKVDAPAEPHRPTLSPYTYTPQGESPVSPQTHPLEAGTFAEANLSGPLDTIGSNTSLVPPGSFDRTGFSGSSERPGSGGSSSKMRERELNARLAYAPSISGSSNAASNTGSASSRDPLSPSESRSRGGRSGTRSGRSGSAIGSGSGSRSNVSLTPTDVLGLRAEVENLRRVMQEIRAERLEPPPEYTG</sequence>
<dbReference type="InterPro" id="IPR052743">
    <property type="entry name" value="Glutaminase_GtaA"/>
</dbReference>
<dbReference type="Proteomes" id="UP001215151">
    <property type="component" value="Unassembled WGS sequence"/>
</dbReference>
<reference evidence="6" key="1">
    <citation type="submission" date="2022-11" db="EMBL/GenBank/DDBJ databases">
        <title>Genome Sequence of Cubamyces cubensis.</title>
        <authorList>
            <person name="Buettner E."/>
        </authorList>
    </citation>
    <scope>NUCLEOTIDE SEQUENCE</scope>
    <source>
        <strain evidence="6">MPL-01</strain>
    </source>
</reference>
<feature type="region of interest" description="Disordered" evidence="1">
    <location>
        <begin position="765"/>
        <end position="929"/>
    </location>
</feature>
<dbReference type="EMBL" id="JAPEVG010000092">
    <property type="protein sequence ID" value="KAJ8483511.1"/>
    <property type="molecule type" value="Genomic_DNA"/>
</dbReference>